<gene>
    <name evidence="2" type="ORF">ENS31_02045</name>
</gene>
<evidence type="ECO:0000313" key="2">
    <source>
        <dbReference type="EMBL" id="HFI90293.1"/>
    </source>
</evidence>
<protein>
    <recommendedName>
        <fullName evidence="1">Transglutaminase-like domain-containing protein</fullName>
    </recommendedName>
</protein>
<dbReference type="AlphaFoldDB" id="A0A7V2ZI84"/>
<dbReference type="SUPFAM" id="SSF54001">
    <property type="entry name" value="Cysteine proteinases"/>
    <property type="match status" value="1"/>
</dbReference>
<dbReference type="InterPro" id="IPR038765">
    <property type="entry name" value="Papain-like_cys_pep_sf"/>
</dbReference>
<organism evidence="2">
    <name type="scientific">Ignavibacterium album</name>
    <dbReference type="NCBI Taxonomy" id="591197"/>
    <lineage>
        <taxon>Bacteria</taxon>
        <taxon>Pseudomonadati</taxon>
        <taxon>Ignavibacteriota</taxon>
        <taxon>Ignavibacteria</taxon>
        <taxon>Ignavibacteriales</taxon>
        <taxon>Ignavibacteriaceae</taxon>
        <taxon>Ignavibacterium</taxon>
    </lineage>
</organism>
<feature type="domain" description="Transglutaminase-like" evidence="1">
    <location>
        <begin position="490"/>
        <end position="557"/>
    </location>
</feature>
<reference evidence="2" key="1">
    <citation type="journal article" date="2020" name="mSystems">
        <title>Genome- and Community-Level Interaction Insights into Carbon Utilization and Element Cycling Functions of Hydrothermarchaeota in Hydrothermal Sediment.</title>
        <authorList>
            <person name="Zhou Z."/>
            <person name="Liu Y."/>
            <person name="Xu W."/>
            <person name="Pan J."/>
            <person name="Luo Z.H."/>
            <person name="Li M."/>
        </authorList>
    </citation>
    <scope>NUCLEOTIDE SEQUENCE [LARGE SCALE GENOMIC DNA]</scope>
    <source>
        <strain evidence="2">SpSt-479</strain>
    </source>
</reference>
<sequence length="644" mass="73817">MAQKSTDINGFWNNDLLYNSALNYFDINSAGKLNKLKDWLFSVSYGSEFSKKTNSYLNSISLIKSYNQHKFTLRYSPGIQKQFLFSTGQSIIFGDSTAQSLKADYVYKEIFAVGYSYQITPNFDAGITLRFFNQNFTQEVIKPVFSDTNYLVIETEKDDIDLWKADFGISYRFSDNLSIWISSINLLTSESKPQYDYNEDFILDNERALVAGFYFIPFNNSSINFLYESDNSFAIGINKMLDVGSDKVGFSISALHDKNQSPFINSIAPAVVYSSKFFDIALSGIKYLSDRKHSSSFQQFIESGISNIFHNQFSYDRLNLAFNFKLNTKFEQRIKVLDVEVKQDIFPALTEEYLDKPVAVAKVVNLTDKIVSVKPAIKISGINKDIIQLGNFHISAFDTTEVPVYAFIPENLKIDKTSLSYADFYFYTTGDEPDDVMQKPVLINSLNSWDGEVKNLRYFIKKELTFSQNYSRQILSTFKAQLDTLPALLSDFYRAKIIFNQIIKNLTYVSDPRIKWDFVQYPSETIKLKGGDCDDLTVLFSSLLESIGIETALVDYRERDDVRHVNLLVNTKLSPQQANLITENDTKYFIRQNDLGYDEVWITIETTSLTDFNTAWNLGSEIFNDEALNKMGLVKGKVHIIEVY</sequence>
<name>A0A7V2ZI84_9BACT</name>
<accession>A0A7V2ZI84</accession>
<dbReference type="Gene3D" id="3.10.620.30">
    <property type="match status" value="1"/>
</dbReference>
<evidence type="ECO:0000259" key="1">
    <source>
        <dbReference type="Pfam" id="PF01841"/>
    </source>
</evidence>
<dbReference type="Pfam" id="PF01841">
    <property type="entry name" value="Transglut_core"/>
    <property type="match status" value="1"/>
</dbReference>
<dbReference type="InterPro" id="IPR002931">
    <property type="entry name" value="Transglutaminase-like"/>
</dbReference>
<comment type="caution">
    <text evidence="2">The sequence shown here is derived from an EMBL/GenBank/DDBJ whole genome shotgun (WGS) entry which is preliminary data.</text>
</comment>
<proteinExistence type="predicted"/>
<dbReference type="EMBL" id="DSUJ01000008">
    <property type="protein sequence ID" value="HFI90293.1"/>
    <property type="molecule type" value="Genomic_DNA"/>
</dbReference>